<dbReference type="AlphaFoldDB" id="A0A0C2IVZ9"/>
<comment type="caution">
    <text evidence="2">The sequence shown here is derived from an EMBL/GenBank/DDBJ whole genome shotgun (WGS) entry which is preliminary data.</text>
</comment>
<reference evidence="2 3" key="1">
    <citation type="journal article" date="2014" name="BMC Genomics">
        <title>Comparative genomics of the major fungal agents of human and animal Sporotrichosis: Sporothrix schenckii and Sporothrix brasiliensis.</title>
        <authorList>
            <person name="Teixeira M.M."/>
            <person name="de Almeida L.G."/>
            <person name="Kubitschek-Barreira P."/>
            <person name="Alves F.L."/>
            <person name="Kioshima E.S."/>
            <person name="Abadio A.K."/>
            <person name="Fernandes L."/>
            <person name="Derengowski L.S."/>
            <person name="Ferreira K.S."/>
            <person name="Souza R.C."/>
            <person name="Ruiz J.C."/>
            <person name="de Andrade N.C."/>
            <person name="Paes H.C."/>
            <person name="Nicola A.M."/>
            <person name="Albuquerque P."/>
            <person name="Gerber A.L."/>
            <person name="Martins V.P."/>
            <person name="Peconick L.D."/>
            <person name="Neto A.V."/>
            <person name="Chaucanez C.B."/>
            <person name="Silva P.A."/>
            <person name="Cunha O.L."/>
            <person name="de Oliveira F.F."/>
            <person name="dos Santos T.C."/>
            <person name="Barros A.L."/>
            <person name="Soares M.A."/>
            <person name="de Oliveira L.M."/>
            <person name="Marini M.M."/>
            <person name="Villalobos-Duno H."/>
            <person name="Cunha M.M."/>
            <person name="de Hoog S."/>
            <person name="da Silveira J.F."/>
            <person name="Henrissat B."/>
            <person name="Nino-Vega G.A."/>
            <person name="Cisalpino P.S."/>
            <person name="Mora-Montes H.M."/>
            <person name="Almeida S.R."/>
            <person name="Stajich J.E."/>
            <person name="Lopes-Bezerra L.M."/>
            <person name="Vasconcelos A.T."/>
            <person name="Felipe M.S."/>
        </authorList>
    </citation>
    <scope>NUCLEOTIDE SEQUENCE [LARGE SCALE GENOMIC DNA]</scope>
    <source>
        <strain evidence="2 3">5110</strain>
    </source>
</reference>
<dbReference type="VEuPathDB" id="FungiDB:SPBR_09158"/>
<organism evidence="2 3">
    <name type="scientific">Sporothrix brasiliensis 5110</name>
    <dbReference type="NCBI Taxonomy" id="1398154"/>
    <lineage>
        <taxon>Eukaryota</taxon>
        <taxon>Fungi</taxon>
        <taxon>Dikarya</taxon>
        <taxon>Ascomycota</taxon>
        <taxon>Pezizomycotina</taxon>
        <taxon>Sordariomycetes</taxon>
        <taxon>Sordariomycetidae</taxon>
        <taxon>Ophiostomatales</taxon>
        <taxon>Ophiostomataceae</taxon>
        <taxon>Sporothrix</taxon>
    </lineage>
</organism>
<evidence type="ECO:0000313" key="3">
    <source>
        <dbReference type="Proteomes" id="UP000031575"/>
    </source>
</evidence>
<dbReference type="HOGENOM" id="CLU_1338279_0_0_1"/>
<keyword evidence="3" id="KW-1185">Reference proteome</keyword>
<gene>
    <name evidence="2" type="ORF">SPBR_09158</name>
</gene>
<evidence type="ECO:0000256" key="1">
    <source>
        <dbReference type="SAM" id="MobiDB-lite"/>
    </source>
</evidence>
<dbReference type="EMBL" id="AWTV01000005">
    <property type="protein sequence ID" value="KIH93331.1"/>
    <property type="molecule type" value="Genomic_DNA"/>
</dbReference>
<dbReference type="RefSeq" id="XP_040621341.1">
    <property type="nucleotide sequence ID" value="XM_040767284.1"/>
</dbReference>
<evidence type="ECO:0000313" key="2">
    <source>
        <dbReference type="EMBL" id="KIH93331.1"/>
    </source>
</evidence>
<proteinExistence type="predicted"/>
<feature type="region of interest" description="Disordered" evidence="1">
    <location>
        <begin position="37"/>
        <end position="73"/>
    </location>
</feature>
<dbReference type="GeneID" id="63682205"/>
<accession>A0A0C2IVZ9</accession>
<protein>
    <submittedName>
        <fullName evidence="2">Uncharacterized protein</fullName>
    </submittedName>
</protein>
<name>A0A0C2IVZ9_9PEZI</name>
<dbReference type="Proteomes" id="UP000031575">
    <property type="component" value="Unassembled WGS sequence"/>
</dbReference>
<sequence>MSVSEAVTAVVAFAGSIVDKMDTTDKTVFEQMVSKLNLAPPPGDGPEDTPFRQYPTVNYPRLPSPPPPDNWPSSDYCPPDFDPGQATFLSPLLAPILPTYDTIVGLSSLPTETYYRRHPYFRRHQGTRNATVTRYKIPMLFQKSGTLVQYVQGVIPRSLFSTSSMSFLDIHVSNHYRYDPWWPRFQRKTGNWATTGLPTRRRMFL</sequence>